<name>A0ABV7UBA5_9HYPH</name>
<evidence type="ECO:0000313" key="3">
    <source>
        <dbReference type="EMBL" id="MFC3635932.1"/>
    </source>
</evidence>
<comment type="caution">
    <text evidence="3">The sequence shown here is derived from an EMBL/GenBank/DDBJ whole genome shotgun (WGS) entry which is preliminary data.</text>
</comment>
<dbReference type="SUPFAM" id="SSF54197">
    <property type="entry name" value="HIT-like"/>
    <property type="match status" value="1"/>
</dbReference>
<dbReference type="RefSeq" id="WP_191319754.1">
    <property type="nucleotide sequence ID" value="NZ_BNCG01000010.1"/>
</dbReference>
<evidence type="ECO:0000256" key="1">
    <source>
        <dbReference type="PROSITE-ProRule" id="PRU00464"/>
    </source>
</evidence>
<dbReference type="Proteomes" id="UP001595704">
    <property type="component" value="Unassembled WGS sequence"/>
</dbReference>
<dbReference type="Gene3D" id="3.30.428.10">
    <property type="entry name" value="HIT-like"/>
    <property type="match status" value="1"/>
</dbReference>
<feature type="domain" description="HIT" evidence="2">
    <location>
        <begin position="48"/>
        <end position="117"/>
    </location>
</feature>
<dbReference type="Pfam" id="PF01230">
    <property type="entry name" value="HIT"/>
    <property type="match status" value="1"/>
</dbReference>
<accession>A0ABV7UBA5</accession>
<sequence>MHDDATGFTSALEAGFQLDSRLAADCGIVGDLPLSRVLLMDDSRYDWLILVPRRAGVSELVDLDPDAYAALAAEMRFVCEQVRRHATPFKLNVAALGNMVRQLHVHVIARQEGDAAWPGPVWGAGLIAPYGKEALAQACDRWRMALGLPD</sequence>
<protein>
    <submittedName>
        <fullName evidence="3">HIT domain-containing protein</fullName>
    </submittedName>
</protein>
<evidence type="ECO:0000313" key="4">
    <source>
        <dbReference type="Proteomes" id="UP001595704"/>
    </source>
</evidence>
<gene>
    <name evidence="3" type="ORF">ACFONL_00775</name>
</gene>
<dbReference type="EMBL" id="JBHRYC010000006">
    <property type="protein sequence ID" value="MFC3635932.1"/>
    <property type="molecule type" value="Genomic_DNA"/>
</dbReference>
<dbReference type="PROSITE" id="PS51084">
    <property type="entry name" value="HIT_2"/>
    <property type="match status" value="1"/>
</dbReference>
<dbReference type="InterPro" id="IPR011146">
    <property type="entry name" value="HIT-like"/>
</dbReference>
<dbReference type="PIRSF" id="PIRSF000714">
    <property type="entry name" value="HIT"/>
    <property type="match status" value="1"/>
</dbReference>
<dbReference type="InterPro" id="IPR026026">
    <property type="entry name" value="HIT_Hint"/>
</dbReference>
<proteinExistence type="predicted"/>
<evidence type="ECO:0000259" key="2">
    <source>
        <dbReference type="PROSITE" id="PS51084"/>
    </source>
</evidence>
<keyword evidence="4" id="KW-1185">Reference proteome</keyword>
<dbReference type="InterPro" id="IPR036265">
    <property type="entry name" value="HIT-like_sf"/>
</dbReference>
<comment type="caution">
    <text evidence="1">Lacks conserved residue(s) required for the propagation of feature annotation.</text>
</comment>
<organism evidence="3 4">
    <name type="scientific">Camelimonas fluminis</name>
    <dbReference type="NCBI Taxonomy" id="1576911"/>
    <lineage>
        <taxon>Bacteria</taxon>
        <taxon>Pseudomonadati</taxon>
        <taxon>Pseudomonadota</taxon>
        <taxon>Alphaproteobacteria</taxon>
        <taxon>Hyphomicrobiales</taxon>
        <taxon>Chelatococcaceae</taxon>
        <taxon>Camelimonas</taxon>
    </lineage>
</organism>
<reference evidence="4" key="1">
    <citation type="journal article" date="2019" name="Int. J. Syst. Evol. Microbiol.">
        <title>The Global Catalogue of Microorganisms (GCM) 10K type strain sequencing project: providing services to taxonomists for standard genome sequencing and annotation.</title>
        <authorList>
            <consortium name="The Broad Institute Genomics Platform"/>
            <consortium name="The Broad Institute Genome Sequencing Center for Infectious Disease"/>
            <person name="Wu L."/>
            <person name="Ma J."/>
        </authorList>
    </citation>
    <scope>NUCLEOTIDE SEQUENCE [LARGE SCALE GENOMIC DNA]</scope>
    <source>
        <strain evidence="4">KCTC 42282</strain>
    </source>
</reference>